<dbReference type="InterPro" id="IPR015943">
    <property type="entry name" value="WD40/YVTN_repeat-like_dom_sf"/>
</dbReference>
<dbReference type="PANTHER" id="PTHR30344:SF1">
    <property type="entry name" value="6-PHOSPHOGLUCONOLACTONASE"/>
    <property type="match status" value="1"/>
</dbReference>
<dbReference type="GO" id="GO:0017057">
    <property type="term" value="F:6-phosphogluconolactonase activity"/>
    <property type="evidence" value="ECO:0007669"/>
    <property type="project" value="TreeGrafter"/>
</dbReference>
<dbReference type="Gene3D" id="2.130.10.10">
    <property type="entry name" value="YVTN repeat-like/Quinoprotein amine dehydrogenase"/>
    <property type="match status" value="1"/>
</dbReference>
<dbReference type="AlphaFoldDB" id="A0AAJ0BJD2"/>
<dbReference type="PANTHER" id="PTHR30344">
    <property type="entry name" value="6-PHOSPHOGLUCONOLACTONASE-RELATED"/>
    <property type="match status" value="1"/>
</dbReference>
<proteinExistence type="inferred from homology"/>
<protein>
    <submittedName>
        <fullName evidence="3">Lactonase, 7-bladed beta-propeller-domain-containing protein</fullName>
    </submittedName>
</protein>
<comment type="similarity">
    <text evidence="1">Belongs to the cycloisomerase 2 family.</text>
</comment>
<sequence length="398" mass="41628">MRCSRGISAAALALANVVSASLVHISAYTGNVTTYNLTATTSEISTQAALRSLDVSGGCGDYPSWLTLAGDILYCVNENWPDPKNGSLSSFRVGPEGQLTLLSNVTTLGGPVYAVIYGEGKGLAVADYGGGGINTFNISDPANITPVQAEVFTLTAPGANPQRQDIPHPHQTIVDPTGNFLVVPDLGADLVRVFALDNATLRYTQTTPLQAATPGAGPRHGTFVKGPSKTFFYLVHELANTLVGYEVTYNADGKTLGFKEVHSSNTHGESAVLPNTTAAAEVIASPCGKFLTVSSRFDGTLTVPNYDPSNSTAIPSDPLITFSIDLDTGALAHRQTRAAGGVNPRQFSFNRDGTLVGVGLQSDSRTVLIARDPETGLLGDIVEAVSVVGLPNCVIFDE</sequence>
<evidence type="ECO:0000256" key="1">
    <source>
        <dbReference type="ARBA" id="ARBA00005564"/>
    </source>
</evidence>
<dbReference type="Proteomes" id="UP001239445">
    <property type="component" value="Unassembled WGS sequence"/>
</dbReference>
<reference evidence="3" key="1">
    <citation type="submission" date="2023-06" db="EMBL/GenBank/DDBJ databases">
        <title>Genome-scale phylogeny and comparative genomics of the fungal order Sordariales.</title>
        <authorList>
            <consortium name="Lawrence Berkeley National Laboratory"/>
            <person name="Hensen N."/>
            <person name="Bonometti L."/>
            <person name="Westerberg I."/>
            <person name="Brannstrom I.O."/>
            <person name="Guillou S."/>
            <person name="Cros-Aarteil S."/>
            <person name="Calhoun S."/>
            <person name="Haridas S."/>
            <person name="Kuo A."/>
            <person name="Mondo S."/>
            <person name="Pangilinan J."/>
            <person name="Riley R."/>
            <person name="Labutti K."/>
            <person name="Andreopoulos B."/>
            <person name="Lipzen A."/>
            <person name="Chen C."/>
            <person name="Yanf M."/>
            <person name="Daum C."/>
            <person name="Ng V."/>
            <person name="Clum A."/>
            <person name="Steindorff A."/>
            <person name="Ohm R."/>
            <person name="Martin F."/>
            <person name="Silar P."/>
            <person name="Natvig D."/>
            <person name="Lalanne C."/>
            <person name="Gautier V."/>
            <person name="Ament-Velasquez S.L."/>
            <person name="Kruys A."/>
            <person name="Hutchinson M.I."/>
            <person name="Powell A.J."/>
            <person name="Barry K."/>
            <person name="Miller A.N."/>
            <person name="Grigoriev I.V."/>
            <person name="Debuchy R."/>
            <person name="Gladieux P."/>
            <person name="Thoren M.H."/>
            <person name="Johannesson H."/>
        </authorList>
    </citation>
    <scope>NUCLEOTIDE SEQUENCE</scope>
    <source>
        <strain evidence="3">PSN4</strain>
    </source>
</reference>
<dbReference type="Pfam" id="PF10282">
    <property type="entry name" value="Lactonase"/>
    <property type="match status" value="1"/>
</dbReference>
<feature type="signal peptide" evidence="2">
    <location>
        <begin position="1"/>
        <end position="20"/>
    </location>
</feature>
<feature type="chain" id="PRO_5042579271" evidence="2">
    <location>
        <begin position="21"/>
        <end position="398"/>
    </location>
</feature>
<keyword evidence="4" id="KW-1185">Reference proteome</keyword>
<evidence type="ECO:0000313" key="4">
    <source>
        <dbReference type="Proteomes" id="UP001239445"/>
    </source>
</evidence>
<dbReference type="InterPro" id="IPR011045">
    <property type="entry name" value="N2O_reductase_N"/>
</dbReference>
<organism evidence="3 4">
    <name type="scientific">Echria macrotheca</name>
    <dbReference type="NCBI Taxonomy" id="438768"/>
    <lineage>
        <taxon>Eukaryota</taxon>
        <taxon>Fungi</taxon>
        <taxon>Dikarya</taxon>
        <taxon>Ascomycota</taxon>
        <taxon>Pezizomycotina</taxon>
        <taxon>Sordariomycetes</taxon>
        <taxon>Sordariomycetidae</taxon>
        <taxon>Sordariales</taxon>
        <taxon>Schizotheciaceae</taxon>
        <taxon>Echria</taxon>
    </lineage>
</organism>
<gene>
    <name evidence="3" type="ORF">QBC47DRAFT_103605</name>
</gene>
<accession>A0AAJ0BJD2</accession>
<evidence type="ECO:0000256" key="2">
    <source>
        <dbReference type="SAM" id="SignalP"/>
    </source>
</evidence>
<keyword evidence="2" id="KW-0732">Signal</keyword>
<dbReference type="InterPro" id="IPR050282">
    <property type="entry name" value="Cycloisomerase_2"/>
</dbReference>
<dbReference type="SUPFAM" id="SSF50974">
    <property type="entry name" value="Nitrous oxide reductase, N-terminal domain"/>
    <property type="match status" value="1"/>
</dbReference>
<comment type="caution">
    <text evidence="3">The sequence shown here is derived from an EMBL/GenBank/DDBJ whole genome shotgun (WGS) entry which is preliminary data.</text>
</comment>
<name>A0AAJ0BJD2_9PEZI</name>
<evidence type="ECO:0000313" key="3">
    <source>
        <dbReference type="EMBL" id="KAK1759339.1"/>
    </source>
</evidence>
<dbReference type="InterPro" id="IPR019405">
    <property type="entry name" value="Lactonase_7-beta_prop"/>
</dbReference>
<dbReference type="EMBL" id="MU839828">
    <property type="protein sequence ID" value="KAK1759339.1"/>
    <property type="molecule type" value="Genomic_DNA"/>
</dbReference>